<protein>
    <recommendedName>
        <fullName evidence="6">Actin-related protein 5</fullName>
    </recommendedName>
</protein>
<dbReference type="Proteomes" id="UP000069940">
    <property type="component" value="Unassembled WGS sequence"/>
</dbReference>
<dbReference type="InterPro" id="IPR043129">
    <property type="entry name" value="ATPase_NBD"/>
</dbReference>
<dbReference type="CDD" id="cd10211">
    <property type="entry name" value="ASKHA_NBD_Arp5"/>
    <property type="match status" value="1"/>
</dbReference>
<keyword evidence="2" id="KW-0175">Coiled coil</keyword>
<accession>A0ABM1Y3H6</accession>
<reference evidence="5" key="1">
    <citation type="journal article" date="2015" name="Proc. Natl. Acad. Sci. U.S.A.">
        <title>Genome sequence of the Asian Tiger mosquito, Aedes albopictus, reveals insights into its biology, genetics, and evolution.</title>
        <authorList>
            <person name="Chen X.G."/>
            <person name="Jiang X."/>
            <person name="Gu J."/>
            <person name="Xu M."/>
            <person name="Wu Y."/>
            <person name="Deng Y."/>
            <person name="Zhang C."/>
            <person name="Bonizzoni M."/>
            <person name="Dermauw W."/>
            <person name="Vontas J."/>
            <person name="Armbruster P."/>
            <person name="Huang X."/>
            <person name="Yang Y."/>
            <person name="Zhang H."/>
            <person name="He W."/>
            <person name="Peng H."/>
            <person name="Liu Y."/>
            <person name="Wu K."/>
            <person name="Chen J."/>
            <person name="Lirakis M."/>
            <person name="Topalis P."/>
            <person name="Van Leeuwen T."/>
            <person name="Hall A.B."/>
            <person name="Jiang X."/>
            <person name="Thorpe C."/>
            <person name="Mueller R.L."/>
            <person name="Sun C."/>
            <person name="Waterhouse R.M."/>
            <person name="Yan G."/>
            <person name="Tu Z.J."/>
            <person name="Fang X."/>
            <person name="James A.A."/>
        </authorList>
    </citation>
    <scope>NUCLEOTIDE SEQUENCE [LARGE SCALE GENOMIC DNA]</scope>
    <source>
        <strain evidence="5">Foshan</strain>
    </source>
</reference>
<feature type="region of interest" description="Disordered" evidence="3">
    <location>
        <begin position="370"/>
        <end position="397"/>
    </location>
</feature>
<keyword evidence="5" id="KW-1185">Reference proteome</keyword>
<comment type="similarity">
    <text evidence="1">Belongs to the actin family.</text>
</comment>
<name>A0ABM1Y3H6_AEDAL</name>
<dbReference type="Gene3D" id="3.30.420.40">
    <property type="match status" value="4"/>
</dbReference>
<evidence type="ECO:0008006" key="6">
    <source>
        <dbReference type="Google" id="ProtNLM"/>
    </source>
</evidence>
<dbReference type="Pfam" id="PF00022">
    <property type="entry name" value="Actin"/>
    <property type="match status" value="2"/>
</dbReference>
<proteinExistence type="inferred from homology"/>
<evidence type="ECO:0000256" key="3">
    <source>
        <dbReference type="SAM" id="MobiDB-lite"/>
    </source>
</evidence>
<evidence type="ECO:0000256" key="2">
    <source>
        <dbReference type="SAM" id="Coils"/>
    </source>
</evidence>
<dbReference type="SMART" id="SM00268">
    <property type="entry name" value="ACTIN"/>
    <property type="match status" value="1"/>
</dbReference>
<reference evidence="4" key="2">
    <citation type="submission" date="2025-05" db="UniProtKB">
        <authorList>
            <consortium name="EnsemblMetazoa"/>
        </authorList>
    </citation>
    <scope>IDENTIFICATION</scope>
    <source>
        <strain evidence="4">Foshan</strain>
    </source>
</reference>
<dbReference type="InterPro" id="IPR004000">
    <property type="entry name" value="Actin"/>
</dbReference>
<dbReference type="SUPFAM" id="SSF53067">
    <property type="entry name" value="Actin-like ATPase domain"/>
    <property type="match status" value="2"/>
</dbReference>
<dbReference type="PANTHER" id="PTHR11937">
    <property type="entry name" value="ACTIN"/>
    <property type="match status" value="1"/>
</dbReference>
<feature type="coiled-coil region" evidence="2">
    <location>
        <begin position="290"/>
        <end position="317"/>
    </location>
</feature>
<dbReference type="GeneID" id="134291851"/>
<evidence type="ECO:0000256" key="1">
    <source>
        <dbReference type="RuleBase" id="RU000487"/>
    </source>
</evidence>
<dbReference type="EnsemblMetazoa" id="AALFPA23_005323.R6791">
    <property type="protein sequence ID" value="AALFPA23_005323.P6791"/>
    <property type="gene ID" value="AALFPA23_005323"/>
</dbReference>
<dbReference type="Gene3D" id="3.90.640.10">
    <property type="entry name" value="Actin, Chain A, domain 4"/>
    <property type="match status" value="2"/>
</dbReference>
<feature type="compositionally biased region" description="Low complexity" evidence="3">
    <location>
        <begin position="375"/>
        <end position="384"/>
    </location>
</feature>
<evidence type="ECO:0000313" key="4">
    <source>
        <dbReference type="EnsemblMetazoa" id="AALFPA23_005323.P6791"/>
    </source>
</evidence>
<evidence type="ECO:0000313" key="5">
    <source>
        <dbReference type="Proteomes" id="UP000069940"/>
    </source>
</evidence>
<organism evidence="4 5">
    <name type="scientific">Aedes albopictus</name>
    <name type="common">Asian tiger mosquito</name>
    <name type="synonym">Stegomyia albopicta</name>
    <dbReference type="NCBI Taxonomy" id="7160"/>
    <lineage>
        <taxon>Eukaryota</taxon>
        <taxon>Metazoa</taxon>
        <taxon>Ecdysozoa</taxon>
        <taxon>Arthropoda</taxon>
        <taxon>Hexapoda</taxon>
        <taxon>Insecta</taxon>
        <taxon>Pterygota</taxon>
        <taxon>Neoptera</taxon>
        <taxon>Endopterygota</taxon>
        <taxon>Diptera</taxon>
        <taxon>Nematocera</taxon>
        <taxon>Culicoidea</taxon>
        <taxon>Culicidae</taxon>
        <taxon>Culicinae</taxon>
        <taxon>Aedini</taxon>
        <taxon>Aedes</taxon>
        <taxon>Stegomyia</taxon>
    </lineage>
</organism>
<dbReference type="RefSeq" id="XP_062716165.1">
    <property type="nucleotide sequence ID" value="XM_062860181.1"/>
</dbReference>
<sequence length="662" mass="74996">MSLFDIEDIKVKPDIVCPYPEPSVPPGAAIVIDNGSYHCRAGWATKSAPSLVFKNVLAKPRKDRSKKDTNNGEGALVPTVQIGNDITNIEAVRFQLRTQFDRNVVTHLHVQEQIFDYLFGRLGIEGDGCVPHPVLLTECVANPNYSRMLMSELMFECYGIPGLVYAVDGLLSYRLNGGQDSGLIVSCGYQATHIIPILNGWMVEGKVRRINLGGFNMINFMFRLLQLKYPVHVNAITLSRAETMIHNYCSFAYDYTESLRNWALLEFYEQNVIKIQLPYNQNVSAPTLTAEQRLEKRKELSRRLAEINLRKREEKLAEDKVLLTRMLAAEDTLEDEDNVGFTLHEFGAKSADEYRKTIVTLRERIAKTTQKMNNSQHAASSSSQAEEKPLPLLQPPGSMTVSEWVVETRKKRDEILDRKQVRKQRKQDLAKRRTAAAQERMRIISHLAKKEKGVDDFGMRDEDWDVYKSISREGDSDSEAENEKLIECEEILKQHDSTFVEPVVAPGNIAEFHQLHIGVERIRVPEILFQPSMVGIQEAGLTGAIDYVLKLFPKEEQVKLVGNVVLSGGCANIRGFKERLSRELQAILPFQSVYNLRVAANPSLDAWKGASQFAASEEFRKSMITRQLYDECGGEYFKEHVASNFYYPTPSQASSTLNDTFN</sequence>